<dbReference type="Pfam" id="PF19732">
    <property type="entry name" value="SpoIIE_N"/>
    <property type="match status" value="1"/>
</dbReference>
<name>A0ABR7P9Q0_9FIRM</name>
<dbReference type="InterPro" id="IPR052016">
    <property type="entry name" value="Bact_Sigma-Reg"/>
</dbReference>
<evidence type="ECO:0000259" key="2">
    <source>
        <dbReference type="SMART" id="SM00331"/>
    </source>
</evidence>
<evidence type="ECO:0000313" key="3">
    <source>
        <dbReference type="EMBL" id="MBC8627540.1"/>
    </source>
</evidence>
<dbReference type="InterPro" id="IPR001932">
    <property type="entry name" value="PPM-type_phosphatase-like_dom"/>
</dbReference>
<dbReference type="PANTHER" id="PTHR43156">
    <property type="entry name" value="STAGE II SPORULATION PROTEIN E-RELATED"/>
    <property type="match status" value="1"/>
</dbReference>
<comment type="caution">
    <text evidence="3">The sequence shown here is derived from an EMBL/GenBank/DDBJ whole genome shotgun (WGS) entry which is preliminary data.</text>
</comment>
<proteinExistence type="predicted"/>
<gene>
    <name evidence="3" type="ORF">H8712_02705</name>
</gene>
<dbReference type="Pfam" id="PF07228">
    <property type="entry name" value="SpoIIE"/>
    <property type="match status" value="1"/>
</dbReference>
<evidence type="ECO:0000256" key="1">
    <source>
        <dbReference type="ARBA" id="ARBA00022801"/>
    </source>
</evidence>
<dbReference type="SMART" id="SM00331">
    <property type="entry name" value="PP2C_SIG"/>
    <property type="match status" value="1"/>
</dbReference>
<keyword evidence="1" id="KW-0378">Hydrolase</keyword>
<dbReference type="EMBL" id="JACRTP010000001">
    <property type="protein sequence ID" value="MBC8627540.1"/>
    <property type="molecule type" value="Genomic_DNA"/>
</dbReference>
<dbReference type="InterPro" id="IPR036457">
    <property type="entry name" value="PPM-type-like_dom_sf"/>
</dbReference>
<dbReference type="Gene3D" id="3.60.40.10">
    <property type="entry name" value="PPM-type phosphatase domain"/>
    <property type="match status" value="1"/>
</dbReference>
<dbReference type="SUPFAM" id="SSF81606">
    <property type="entry name" value="PP2C-like"/>
    <property type="match status" value="1"/>
</dbReference>
<evidence type="ECO:0000313" key="4">
    <source>
        <dbReference type="Proteomes" id="UP000661649"/>
    </source>
</evidence>
<feature type="domain" description="PPM-type phosphatase" evidence="2">
    <location>
        <begin position="275"/>
        <end position="492"/>
    </location>
</feature>
<dbReference type="Proteomes" id="UP000661649">
    <property type="component" value="Unassembled WGS sequence"/>
</dbReference>
<sequence>MQEWMIAMFIVSILLILRDMAKTVFSDMRKSAATVIYEEHPQKERMRRYAAAFQKLADSFYGLPYRKDYISNGELEDMIRQLRDGPCRSCTAGKLCWEEHPLQTYQILYHLLRLMEKQDVQKIMSARANLTEFCINQGKMTEQMQRLMERQKQILIWNNKLLENRMAVAEQLGEMAQLMNTLSNELFDIIPVDAVFQEELKRRLKKKHILAGNIWMLEQPDEKIQYFCELYTKGKRCISAAEAGQVLSKMCGCQMTPRIEGKMFLTKEKMTVRFVEDVNFRILYGAAKVTKDRETISGDNYMCTAEDNGQFFMCLSDGMGSGLEACKESEHVVDLLEQLVESGFSGESAAKLVNSVLNLQMRGGKFSTVDVSIIDLYTGMCHFLKAGAATTFIKRDQWVESISSESMALGLVFPADYESLTKKLYNGDFLIMVTDGVLDALPEERAEETLKEIILQTHAKAPQELGRGILQKVLALCEYKAADDMTVLAAGVWKK</sequence>
<dbReference type="RefSeq" id="WP_022302958.1">
    <property type="nucleotide sequence ID" value="NZ_DAWEED010000124.1"/>
</dbReference>
<dbReference type="InterPro" id="IPR045768">
    <property type="entry name" value="SpoIIE_N"/>
</dbReference>
<accession>A0ABR7P9Q0</accession>
<protein>
    <submittedName>
        <fullName evidence="3">SpoIIE family protein phosphatase</fullName>
    </submittedName>
</protein>
<organism evidence="3 4">
    <name type="scientific">Blautia stercoris</name>
    <dbReference type="NCBI Taxonomy" id="871664"/>
    <lineage>
        <taxon>Bacteria</taxon>
        <taxon>Bacillati</taxon>
        <taxon>Bacillota</taxon>
        <taxon>Clostridia</taxon>
        <taxon>Lachnospirales</taxon>
        <taxon>Lachnospiraceae</taxon>
        <taxon>Blautia</taxon>
    </lineage>
</organism>
<dbReference type="PANTHER" id="PTHR43156:SF2">
    <property type="entry name" value="STAGE II SPORULATION PROTEIN E"/>
    <property type="match status" value="1"/>
</dbReference>
<keyword evidence="4" id="KW-1185">Reference proteome</keyword>
<reference evidence="3 4" key="1">
    <citation type="submission" date="2020-08" db="EMBL/GenBank/DDBJ databases">
        <title>Genome public.</title>
        <authorList>
            <person name="Liu C."/>
            <person name="Sun Q."/>
        </authorList>
    </citation>
    <scope>NUCLEOTIDE SEQUENCE [LARGE SCALE GENOMIC DNA]</scope>
    <source>
        <strain evidence="3 4">3_YM_SP_D4_24.mj</strain>
    </source>
</reference>